<evidence type="ECO:0000313" key="3">
    <source>
        <dbReference type="Proteomes" id="UP000050909"/>
    </source>
</evidence>
<dbReference type="Pfam" id="PF05437">
    <property type="entry name" value="AzlD"/>
    <property type="match status" value="1"/>
</dbReference>
<dbReference type="InterPro" id="IPR008407">
    <property type="entry name" value="Brnchd-chn_aa_trnsp_AzlD"/>
</dbReference>
<comment type="caution">
    <text evidence="2">The sequence shown here is derived from an EMBL/GenBank/DDBJ whole genome shotgun (WGS) entry which is preliminary data.</text>
</comment>
<dbReference type="PATRIC" id="fig|1423722.3.peg.142"/>
<proteinExistence type="predicted"/>
<evidence type="ECO:0000256" key="1">
    <source>
        <dbReference type="SAM" id="Phobius"/>
    </source>
</evidence>
<feature type="transmembrane region" description="Helical" evidence="1">
    <location>
        <begin position="41"/>
        <end position="59"/>
    </location>
</feature>
<dbReference type="Proteomes" id="UP000050909">
    <property type="component" value="Unassembled WGS sequence"/>
</dbReference>
<evidence type="ECO:0008006" key="4">
    <source>
        <dbReference type="Google" id="ProtNLM"/>
    </source>
</evidence>
<feature type="transmembrane region" description="Helical" evidence="1">
    <location>
        <begin position="71"/>
        <end position="104"/>
    </location>
</feature>
<keyword evidence="3" id="KW-1185">Reference proteome</keyword>
<keyword evidence="1" id="KW-0812">Transmembrane</keyword>
<sequence length="110" mass="12130">MLSSNTIILTIIGCSIVTWLSRILPFVLLQKFTLHSRIIEFLQFVPIVIMSTLWFSSLFTPHQGHLPQLNLAYLLTTIPSFLAAVISKSLLVIVAVGIISLAIIRSLGIA</sequence>
<dbReference type="RefSeq" id="WP_054744979.1">
    <property type="nucleotide sequence ID" value="NZ_AZCV01000001.1"/>
</dbReference>
<dbReference type="EMBL" id="AZCV01000001">
    <property type="protein sequence ID" value="KRK38452.1"/>
    <property type="molecule type" value="Genomic_DNA"/>
</dbReference>
<protein>
    <recommendedName>
        <fullName evidence="4">Branched-chain amino acid ABC transporter</fullName>
    </recommendedName>
</protein>
<name>A0A0R1H3S7_9LACO</name>
<evidence type="ECO:0000313" key="2">
    <source>
        <dbReference type="EMBL" id="KRK38452.1"/>
    </source>
</evidence>
<keyword evidence="1" id="KW-1133">Transmembrane helix</keyword>
<accession>A0A0R1H3S7</accession>
<feature type="transmembrane region" description="Helical" evidence="1">
    <location>
        <begin position="6"/>
        <end position="29"/>
    </location>
</feature>
<organism evidence="2 3">
    <name type="scientific">Amylolactobacillus amylotrophicus DSM 20534</name>
    <dbReference type="NCBI Taxonomy" id="1423722"/>
    <lineage>
        <taxon>Bacteria</taxon>
        <taxon>Bacillati</taxon>
        <taxon>Bacillota</taxon>
        <taxon>Bacilli</taxon>
        <taxon>Lactobacillales</taxon>
        <taxon>Lactobacillaceae</taxon>
        <taxon>Amylolactobacillus</taxon>
    </lineage>
</organism>
<gene>
    <name evidence="2" type="ORF">FC62_GL000138</name>
</gene>
<keyword evidence="1" id="KW-0472">Membrane</keyword>
<reference evidence="2 3" key="1">
    <citation type="journal article" date="2015" name="Genome Announc.">
        <title>Expanding the biotechnology potential of lactobacilli through comparative genomics of 213 strains and associated genera.</title>
        <authorList>
            <person name="Sun Z."/>
            <person name="Harris H.M."/>
            <person name="McCann A."/>
            <person name="Guo C."/>
            <person name="Argimon S."/>
            <person name="Zhang W."/>
            <person name="Yang X."/>
            <person name="Jeffery I.B."/>
            <person name="Cooney J.C."/>
            <person name="Kagawa T.F."/>
            <person name="Liu W."/>
            <person name="Song Y."/>
            <person name="Salvetti E."/>
            <person name="Wrobel A."/>
            <person name="Rasinkangas P."/>
            <person name="Parkhill J."/>
            <person name="Rea M.C."/>
            <person name="O'Sullivan O."/>
            <person name="Ritari J."/>
            <person name="Douillard F.P."/>
            <person name="Paul Ross R."/>
            <person name="Yang R."/>
            <person name="Briner A.E."/>
            <person name="Felis G.E."/>
            <person name="de Vos W.M."/>
            <person name="Barrangou R."/>
            <person name="Klaenhammer T.R."/>
            <person name="Caufield P.W."/>
            <person name="Cui Y."/>
            <person name="Zhang H."/>
            <person name="O'Toole P.W."/>
        </authorList>
    </citation>
    <scope>NUCLEOTIDE SEQUENCE [LARGE SCALE GENOMIC DNA]</scope>
    <source>
        <strain evidence="2 3">DSM 20534</strain>
    </source>
</reference>
<dbReference type="AlphaFoldDB" id="A0A0R1H3S7"/>